<dbReference type="Pfam" id="PF13041">
    <property type="entry name" value="PPR_2"/>
    <property type="match status" value="1"/>
</dbReference>
<proteinExistence type="predicted"/>
<feature type="compositionally biased region" description="Basic residues" evidence="3">
    <location>
        <begin position="102"/>
        <end position="117"/>
    </location>
</feature>
<accession>A0AAQ3KTT5</accession>
<dbReference type="PANTHER" id="PTHR47926">
    <property type="entry name" value="PENTATRICOPEPTIDE REPEAT-CONTAINING PROTEIN"/>
    <property type="match status" value="1"/>
</dbReference>
<feature type="region of interest" description="Disordered" evidence="3">
    <location>
        <begin position="102"/>
        <end position="163"/>
    </location>
</feature>
<dbReference type="Proteomes" id="UP001327560">
    <property type="component" value="Chromosome 7"/>
</dbReference>
<keyword evidence="1" id="KW-0677">Repeat</keyword>
<dbReference type="InterPro" id="IPR046960">
    <property type="entry name" value="PPR_At4g14850-like_plant"/>
</dbReference>
<feature type="repeat" description="PPR" evidence="2">
    <location>
        <begin position="10"/>
        <end position="44"/>
    </location>
</feature>
<sequence>MVFRRMKTKNIVSWTAMLVGYGQNGCSEEAVRTYCEMQKHGIEPDDFTLGSVISSCANLASLEEGTQLHCRAIVSGLISFITVSNALVTLYEPYLGTYQSVRRPKAPARHGAGRQRRSPVQSQGIGWSEESQRKPMSWGESEEVWRSRAQEKARGSGGIGGGS</sequence>
<keyword evidence="5" id="KW-1185">Reference proteome</keyword>
<gene>
    <name evidence="4" type="ORF">Cni_G22157</name>
</gene>
<evidence type="ECO:0000256" key="1">
    <source>
        <dbReference type="ARBA" id="ARBA00022737"/>
    </source>
</evidence>
<dbReference type="EMBL" id="CP136896">
    <property type="protein sequence ID" value="WOL13387.1"/>
    <property type="molecule type" value="Genomic_DNA"/>
</dbReference>
<dbReference type="PROSITE" id="PS51375">
    <property type="entry name" value="PPR"/>
    <property type="match status" value="1"/>
</dbReference>
<reference evidence="4 5" key="1">
    <citation type="submission" date="2023-10" db="EMBL/GenBank/DDBJ databases">
        <title>Chromosome-scale genome assembly provides insights into flower coloration mechanisms of Canna indica.</title>
        <authorList>
            <person name="Li C."/>
        </authorList>
    </citation>
    <scope>NUCLEOTIDE SEQUENCE [LARGE SCALE GENOMIC DNA]</scope>
    <source>
        <tissue evidence="4">Flower</tissue>
    </source>
</reference>
<evidence type="ECO:0000313" key="4">
    <source>
        <dbReference type="EMBL" id="WOL13387.1"/>
    </source>
</evidence>
<evidence type="ECO:0000256" key="3">
    <source>
        <dbReference type="SAM" id="MobiDB-lite"/>
    </source>
</evidence>
<evidence type="ECO:0000313" key="5">
    <source>
        <dbReference type="Proteomes" id="UP001327560"/>
    </source>
</evidence>
<dbReference type="PANTHER" id="PTHR47926:SF511">
    <property type="entry name" value="PENTATRICOPEPTIDE REPEAT-CONTAINING PROTEIN"/>
    <property type="match status" value="1"/>
</dbReference>
<dbReference type="GO" id="GO:0009451">
    <property type="term" value="P:RNA modification"/>
    <property type="evidence" value="ECO:0007669"/>
    <property type="project" value="InterPro"/>
</dbReference>
<name>A0AAQ3KTT5_9LILI</name>
<evidence type="ECO:0000256" key="2">
    <source>
        <dbReference type="PROSITE-ProRule" id="PRU00708"/>
    </source>
</evidence>
<dbReference type="GO" id="GO:0003723">
    <property type="term" value="F:RNA binding"/>
    <property type="evidence" value="ECO:0007669"/>
    <property type="project" value="InterPro"/>
</dbReference>
<dbReference type="NCBIfam" id="TIGR00756">
    <property type="entry name" value="PPR"/>
    <property type="match status" value="1"/>
</dbReference>
<organism evidence="4 5">
    <name type="scientific">Canna indica</name>
    <name type="common">Indian-shot</name>
    <dbReference type="NCBI Taxonomy" id="4628"/>
    <lineage>
        <taxon>Eukaryota</taxon>
        <taxon>Viridiplantae</taxon>
        <taxon>Streptophyta</taxon>
        <taxon>Embryophyta</taxon>
        <taxon>Tracheophyta</taxon>
        <taxon>Spermatophyta</taxon>
        <taxon>Magnoliopsida</taxon>
        <taxon>Liliopsida</taxon>
        <taxon>Zingiberales</taxon>
        <taxon>Cannaceae</taxon>
        <taxon>Canna</taxon>
    </lineage>
</organism>
<dbReference type="Gene3D" id="1.25.40.10">
    <property type="entry name" value="Tetratricopeptide repeat domain"/>
    <property type="match status" value="1"/>
</dbReference>
<dbReference type="AlphaFoldDB" id="A0AAQ3KTT5"/>
<protein>
    <submittedName>
        <fullName evidence="4">Pentatricopeptide repeat-containing protein</fullName>
    </submittedName>
</protein>
<dbReference type="InterPro" id="IPR002885">
    <property type="entry name" value="PPR_rpt"/>
</dbReference>
<dbReference type="InterPro" id="IPR011990">
    <property type="entry name" value="TPR-like_helical_dom_sf"/>
</dbReference>
<feature type="compositionally biased region" description="Basic and acidic residues" evidence="3">
    <location>
        <begin position="143"/>
        <end position="154"/>
    </location>
</feature>